<dbReference type="EMBL" id="JABBWE010000008">
    <property type="protein sequence ID" value="KAG1800776.1"/>
    <property type="molecule type" value="Genomic_DNA"/>
</dbReference>
<keyword evidence="3" id="KW-1185">Reference proteome</keyword>
<comment type="caution">
    <text evidence="2">The sequence shown here is derived from an EMBL/GenBank/DDBJ whole genome shotgun (WGS) entry which is preliminary data.</text>
</comment>
<evidence type="ECO:0008006" key="4">
    <source>
        <dbReference type="Google" id="ProtNLM"/>
    </source>
</evidence>
<dbReference type="SUPFAM" id="SSF68906">
    <property type="entry name" value="SAP domain"/>
    <property type="match status" value="1"/>
</dbReference>
<reference evidence="2" key="1">
    <citation type="journal article" date="2020" name="New Phytol.">
        <title>Comparative genomics reveals dynamic genome evolution in host specialist ectomycorrhizal fungi.</title>
        <authorList>
            <person name="Lofgren L.A."/>
            <person name="Nguyen N.H."/>
            <person name="Vilgalys R."/>
            <person name="Ruytinx J."/>
            <person name="Liao H.L."/>
            <person name="Branco S."/>
            <person name="Kuo A."/>
            <person name="LaButti K."/>
            <person name="Lipzen A."/>
            <person name="Andreopoulos W."/>
            <person name="Pangilinan J."/>
            <person name="Riley R."/>
            <person name="Hundley H."/>
            <person name="Na H."/>
            <person name="Barry K."/>
            <person name="Grigoriev I.V."/>
            <person name="Stajich J.E."/>
            <person name="Kennedy P.G."/>
        </authorList>
    </citation>
    <scope>NUCLEOTIDE SEQUENCE</scope>
    <source>
        <strain evidence="2">S12</strain>
    </source>
</reference>
<accession>A0A9P7DQX8</accession>
<dbReference type="InterPro" id="IPR036361">
    <property type="entry name" value="SAP_dom_sf"/>
</dbReference>
<protein>
    <recommendedName>
        <fullName evidence="4">SAP domain-containing protein</fullName>
    </recommendedName>
</protein>
<name>A0A9P7DQX8_9AGAM</name>
<dbReference type="Proteomes" id="UP000719766">
    <property type="component" value="Unassembled WGS sequence"/>
</dbReference>
<dbReference type="AlphaFoldDB" id="A0A9P7DQX8"/>
<organism evidence="2 3">
    <name type="scientific">Suillus plorans</name>
    <dbReference type="NCBI Taxonomy" id="116603"/>
    <lineage>
        <taxon>Eukaryota</taxon>
        <taxon>Fungi</taxon>
        <taxon>Dikarya</taxon>
        <taxon>Basidiomycota</taxon>
        <taxon>Agaricomycotina</taxon>
        <taxon>Agaricomycetes</taxon>
        <taxon>Agaricomycetidae</taxon>
        <taxon>Boletales</taxon>
        <taxon>Suillineae</taxon>
        <taxon>Suillaceae</taxon>
        <taxon>Suillus</taxon>
    </lineage>
</organism>
<feature type="compositionally biased region" description="Polar residues" evidence="1">
    <location>
        <begin position="31"/>
        <end position="52"/>
    </location>
</feature>
<sequence>MDVVSTTGSHPSSDDNEAFWSPGVGMHDRTTSNTTLGSPQNSALESTSSHEQSLPFPRRFRREGEPLVQRLYIYNMTVKVLRQHCNEFDLHQTGNKTMLIEQLEEFSREPDSWDRLRPGACKSHKGPRASRPTDMARTGRTKQSTQRCAQLVSTTAATAVADRSKDTHTSTKVAALLPWTEMIAREYPYQPMDLVPPVAGAESSHTLLTTNTSALSVPYIDEDAIIQNVSAKIVSLVQDALHEPGTAQSPPILDAERITHSGAEGTTHSSAKGITHSSAEIVASECGAPRESSTGKPRLLQLGDGTVLQVDASEIPDPPAISFDDHTEHWKGLSVIVIRGHPITVEYWPLLYRYGKEQQWQSTKNKWNDWRVIVKCYHQDSPEQFWATFSAKGERMKYTTIVQKLRDMRMSIDSRIA</sequence>
<feature type="region of interest" description="Disordered" evidence="1">
    <location>
        <begin position="1"/>
        <end position="58"/>
    </location>
</feature>
<proteinExistence type="predicted"/>
<dbReference type="RefSeq" id="XP_041164518.1">
    <property type="nucleotide sequence ID" value="XM_041299702.1"/>
</dbReference>
<evidence type="ECO:0000256" key="1">
    <source>
        <dbReference type="SAM" id="MobiDB-lite"/>
    </source>
</evidence>
<evidence type="ECO:0000313" key="3">
    <source>
        <dbReference type="Proteomes" id="UP000719766"/>
    </source>
</evidence>
<dbReference type="OrthoDB" id="3210866at2759"/>
<dbReference type="GeneID" id="64593466"/>
<evidence type="ECO:0000313" key="2">
    <source>
        <dbReference type="EMBL" id="KAG1800776.1"/>
    </source>
</evidence>
<feature type="region of interest" description="Disordered" evidence="1">
    <location>
        <begin position="110"/>
        <end position="145"/>
    </location>
</feature>
<gene>
    <name evidence="2" type="ORF">HD556DRAFT_1304785</name>
</gene>
<dbReference type="Gene3D" id="1.10.720.30">
    <property type="entry name" value="SAP domain"/>
    <property type="match status" value="1"/>
</dbReference>
<feature type="compositionally biased region" description="Polar residues" evidence="1">
    <location>
        <begin position="1"/>
        <end position="11"/>
    </location>
</feature>